<dbReference type="EMBL" id="CP030850">
    <property type="protein sequence ID" value="AXE17737.1"/>
    <property type="molecule type" value="Genomic_DNA"/>
</dbReference>
<organism evidence="3 4">
    <name type="scientific">Runella rosea</name>
    <dbReference type="NCBI Taxonomy" id="2259595"/>
    <lineage>
        <taxon>Bacteria</taxon>
        <taxon>Pseudomonadati</taxon>
        <taxon>Bacteroidota</taxon>
        <taxon>Cytophagia</taxon>
        <taxon>Cytophagales</taxon>
        <taxon>Spirosomataceae</taxon>
        <taxon>Runella</taxon>
    </lineage>
</organism>
<dbReference type="InterPro" id="IPR032675">
    <property type="entry name" value="LRR_dom_sf"/>
</dbReference>
<sequence length="1040" mass="118582">MKSLADLLAPLSDPTDRLRLDAFGQTYATPEHLWLARCAAFPVALTTDLLYKIWLNFRQTDTGETVDIPINAVGDILLSPLCHEIGYDLYEMYPEARAVLWQSLSPDTVASLAEFTLRYLDFCRDKVPSEAFAEAQRISAEVILNPQKIAAFLGKLLSERKTNLGSKIMAEYVLSWVKNRNQWANQKGSVTTAQRDSLSDLAQIAEGIQQYEKGEITEAKATFSSIAHLLQAPRTGGFNVPIAKEIWQSLPINAPAEQPKGKIYAVLVGIDEYDDGLLNKQFNGCVNDVLSWQLLLKERFQSESTVSLTNSKATKRAIINALQDIFNKLQADDTLFFTFSGHAYNKELPHLLATYDTDAAQKGSYLSENEFRSLISQTGSQNPFVTVILDTHAGSSGWIDTNNEKHILLAATANGEISMEVDKKGLLTATLQSILDENKYYPITYQKLIRESFRKIKKANYKQTPQLFGHYNAITLTFLANSLFYDTYWHELLAVCGYSNSENKTIKVTAQDIADEFGPEMTVGNINSILEKYALLKGAEKLKVVRISSEMSVRQIPLFRREYLKSLPYEVEIKDISLFYAPSRAGLKDSMGYQEEIEDDLSSLQDAHIIVFVLNRALVNDFTRHTAIAPVINHLRRFEYKVVCSILWEDCDRGETALRDYPVFSLRQPLSQALFQKYNFAPEVEREIEEYYQDWQPVINKWITDLAALGFEKELKERIEKAKQTQELDLSGMGFEKLPEAVWELEVLKIIDLYNNKLSELPERLTQFRSLEKLFASKNPITSLPLFLSDLPNLRVLKIDDAQITEFPNWLCKHPALEDISLENNHIEIIPSALKELPKLRLFDFRGNPVINLPVLLFKAYKDNLKEYISTLLLTSFTETINMTDEAVLFLETNKTGEMNTISQLLGDTIDILNTSKNNYDAIYHLPSVTYRPLIVHIPQNNLSEEEIQKLSKLFLEYPTSTIFFLNFSNSKRLAELLYQQKHSPIIAFEGELDEETASNAVRYFYTEYQESKNAASAFQYMILKLPETSSQGLYTLYRY</sequence>
<dbReference type="Gene3D" id="3.80.10.10">
    <property type="entry name" value="Ribonuclease Inhibitor"/>
    <property type="match status" value="1"/>
</dbReference>
<dbReference type="InterPro" id="IPR003591">
    <property type="entry name" value="Leu-rich_rpt_typical-subtyp"/>
</dbReference>
<keyword evidence="4" id="KW-1185">Reference proteome</keyword>
<evidence type="ECO:0000256" key="1">
    <source>
        <dbReference type="ARBA" id="ARBA00022614"/>
    </source>
</evidence>
<dbReference type="GO" id="GO:0005737">
    <property type="term" value="C:cytoplasm"/>
    <property type="evidence" value="ECO:0007669"/>
    <property type="project" value="TreeGrafter"/>
</dbReference>
<dbReference type="Proteomes" id="UP000251993">
    <property type="component" value="Chromosome"/>
</dbReference>
<accession>A0A344TGG6</accession>
<evidence type="ECO:0000256" key="2">
    <source>
        <dbReference type="ARBA" id="ARBA00022737"/>
    </source>
</evidence>
<reference evidence="3 4" key="1">
    <citation type="submission" date="2018-07" db="EMBL/GenBank/DDBJ databases">
        <title>Genome sequencing of Runella.</title>
        <authorList>
            <person name="Baek M.-G."/>
            <person name="Yi H."/>
        </authorList>
    </citation>
    <scope>NUCLEOTIDE SEQUENCE [LARGE SCALE GENOMIC DNA]</scope>
    <source>
        <strain evidence="3 4">HYN0085</strain>
    </source>
</reference>
<dbReference type="PANTHER" id="PTHR48051">
    <property type="match status" value="1"/>
</dbReference>
<dbReference type="RefSeq" id="WP_114066522.1">
    <property type="nucleotide sequence ID" value="NZ_CP030850.1"/>
</dbReference>
<dbReference type="Gene3D" id="3.40.50.1460">
    <property type="match status" value="1"/>
</dbReference>
<keyword evidence="2" id="KW-0677">Repeat</keyword>
<keyword evidence="1" id="KW-0433">Leucine-rich repeat</keyword>
<name>A0A344TGG6_9BACT</name>
<evidence type="ECO:0000313" key="4">
    <source>
        <dbReference type="Proteomes" id="UP000251993"/>
    </source>
</evidence>
<dbReference type="SMART" id="SM00369">
    <property type="entry name" value="LRR_TYP"/>
    <property type="match status" value="3"/>
</dbReference>
<protein>
    <submittedName>
        <fullName evidence="3">Uncharacterized protein</fullName>
    </submittedName>
</protein>
<gene>
    <name evidence="3" type="ORF">DR864_08310</name>
</gene>
<dbReference type="AlphaFoldDB" id="A0A344TGG6"/>
<proteinExistence type="predicted"/>
<dbReference type="InterPro" id="IPR050216">
    <property type="entry name" value="LRR_domain-containing"/>
</dbReference>
<evidence type="ECO:0000313" key="3">
    <source>
        <dbReference type="EMBL" id="AXE17737.1"/>
    </source>
</evidence>
<dbReference type="OrthoDB" id="901394at2"/>
<dbReference type="SUPFAM" id="SSF52058">
    <property type="entry name" value="L domain-like"/>
    <property type="match status" value="1"/>
</dbReference>
<dbReference type="PANTHER" id="PTHR48051:SF1">
    <property type="entry name" value="RAS SUPPRESSOR PROTEIN 1"/>
    <property type="match status" value="1"/>
</dbReference>
<dbReference type="KEGG" id="run:DR864_08310"/>